<proteinExistence type="predicted"/>
<gene>
    <name evidence="1" type="ORF">TQ35_008405</name>
</gene>
<dbReference type="EMBL" id="JZWS02000014">
    <property type="protein sequence ID" value="MCL7344578.1"/>
    <property type="molecule type" value="Genomic_DNA"/>
</dbReference>
<evidence type="ECO:0008006" key="2">
    <source>
        <dbReference type="Google" id="ProtNLM"/>
    </source>
</evidence>
<dbReference type="AlphaFoldDB" id="A0AAE3FM99"/>
<evidence type="ECO:0000313" key="1">
    <source>
        <dbReference type="EMBL" id="MCL7344578.1"/>
    </source>
</evidence>
<comment type="caution">
    <text evidence="1">The sequence shown here is derived from an EMBL/GenBank/DDBJ whole genome shotgun (WGS) entry which is preliminary data.</text>
</comment>
<organism evidence="1">
    <name type="scientific">Candidatus Aramenus sulfurataquae</name>
    <dbReference type="NCBI Taxonomy" id="1326980"/>
    <lineage>
        <taxon>Archaea</taxon>
        <taxon>Thermoproteota</taxon>
        <taxon>Thermoprotei</taxon>
        <taxon>Sulfolobales</taxon>
        <taxon>Sulfolobaceae</taxon>
        <taxon>Candidatus Aramenus</taxon>
    </lineage>
</organism>
<reference evidence="1" key="1">
    <citation type="submission" date="2022-05" db="EMBL/GenBank/DDBJ databases">
        <title>Metagenome Sequencing of an Archaeal-Dominated Microbial Community from a Hot Spring at the Los Azufres Geothermal Field, Mexico.</title>
        <authorList>
            <person name="Marin-Paredes R."/>
            <person name="Martinez-Romero E."/>
            <person name="Servin-Garciduenas L.E."/>
        </authorList>
    </citation>
    <scope>NUCLEOTIDE SEQUENCE</scope>
    <source>
        <strain evidence="1">AZ1-454</strain>
    </source>
</reference>
<accession>A0AAE3FM99</accession>
<protein>
    <recommendedName>
        <fullName evidence="2">VapB-type antitoxin</fullName>
    </recommendedName>
</protein>
<name>A0AAE3FM99_9CREN</name>
<sequence length="86" mass="10368">MKKLETVKIKAETKRKLRELIWELEVKYERKFSFDDAINYLLEERERKKPELLEKVFGAVSGASLHEELRAERQKDEERAKRKFSA</sequence>